<proteinExistence type="predicted"/>
<dbReference type="Proteomes" id="UP000823634">
    <property type="component" value="Unassembled WGS sequence"/>
</dbReference>
<dbReference type="SUPFAM" id="SSF55068">
    <property type="entry name" value="Peptide methionine sulfoxide reductase"/>
    <property type="match status" value="1"/>
</dbReference>
<organism evidence="6 7">
    <name type="scientific">Candidatus Alloenteromonas pullistercoris</name>
    <dbReference type="NCBI Taxonomy" id="2840785"/>
    <lineage>
        <taxon>Bacteria</taxon>
        <taxon>Bacillati</taxon>
        <taxon>Bacillota</taxon>
        <taxon>Bacillota incertae sedis</taxon>
        <taxon>Candidatus Alloenteromonas</taxon>
    </lineage>
</organism>
<dbReference type="AlphaFoldDB" id="A0A9D9DET4"/>
<keyword evidence="2" id="KW-0560">Oxidoreductase</keyword>
<evidence type="ECO:0000256" key="1">
    <source>
        <dbReference type="ARBA" id="ARBA00012502"/>
    </source>
</evidence>
<sequence length="124" mass="13743">MKKSLAFAYQGIEEDLLSIKRLPGVVDAVKGGVNGTKANPTPSQVRKGEFGFKMAVKVDFASEKTDFRMLLSQIKVMAKEKPITAYYFDLLDGIEVKGNSFQLGYAEQVKVENLCGFFRLPVEA</sequence>
<feature type="domain" description="Peptide methionine sulphoxide reductase MsrA" evidence="5">
    <location>
        <begin position="19"/>
        <end position="72"/>
    </location>
</feature>
<dbReference type="Gene3D" id="3.30.1060.10">
    <property type="entry name" value="Peptide methionine sulphoxide reductase MsrA"/>
    <property type="match status" value="1"/>
</dbReference>
<dbReference type="GO" id="GO:0008113">
    <property type="term" value="F:peptide-methionine (S)-S-oxide reductase activity"/>
    <property type="evidence" value="ECO:0007669"/>
    <property type="project" value="UniProtKB-EC"/>
</dbReference>
<dbReference type="EC" id="1.8.4.11" evidence="1"/>
<reference evidence="6" key="2">
    <citation type="journal article" date="2021" name="PeerJ">
        <title>Extensive microbial diversity within the chicken gut microbiome revealed by metagenomics and culture.</title>
        <authorList>
            <person name="Gilroy R."/>
            <person name="Ravi A."/>
            <person name="Getino M."/>
            <person name="Pursley I."/>
            <person name="Horton D.L."/>
            <person name="Alikhan N.F."/>
            <person name="Baker D."/>
            <person name="Gharbi K."/>
            <person name="Hall N."/>
            <person name="Watson M."/>
            <person name="Adriaenssens E.M."/>
            <person name="Foster-Nyarko E."/>
            <person name="Jarju S."/>
            <person name="Secka A."/>
            <person name="Antonio M."/>
            <person name="Oren A."/>
            <person name="Chaudhuri R.R."/>
            <person name="La Ragione R."/>
            <person name="Hildebrand F."/>
            <person name="Pallen M.J."/>
        </authorList>
    </citation>
    <scope>NUCLEOTIDE SEQUENCE</scope>
    <source>
        <strain evidence="6">17113</strain>
    </source>
</reference>
<reference evidence="6" key="1">
    <citation type="submission" date="2020-10" db="EMBL/GenBank/DDBJ databases">
        <authorList>
            <person name="Gilroy R."/>
        </authorList>
    </citation>
    <scope>NUCLEOTIDE SEQUENCE</scope>
    <source>
        <strain evidence="6">17113</strain>
    </source>
</reference>
<comment type="catalytic activity">
    <reaction evidence="4">
        <text>[thioredoxin]-disulfide + L-methionine + H2O = L-methionine (S)-S-oxide + [thioredoxin]-dithiol</text>
        <dbReference type="Rhea" id="RHEA:19993"/>
        <dbReference type="Rhea" id="RHEA-COMP:10698"/>
        <dbReference type="Rhea" id="RHEA-COMP:10700"/>
        <dbReference type="ChEBI" id="CHEBI:15377"/>
        <dbReference type="ChEBI" id="CHEBI:29950"/>
        <dbReference type="ChEBI" id="CHEBI:50058"/>
        <dbReference type="ChEBI" id="CHEBI:57844"/>
        <dbReference type="ChEBI" id="CHEBI:58772"/>
        <dbReference type="EC" id="1.8.4.11"/>
    </reaction>
</comment>
<evidence type="ECO:0000256" key="2">
    <source>
        <dbReference type="ARBA" id="ARBA00023002"/>
    </source>
</evidence>
<comment type="catalytic activity">
    <reaction evidence="3">
        <text>L-methionyl-[protein] + [thioredoxin]-disulfide + H2O = L-methionyl-(S)-S-oxide-[protein] + [thioredoxin]-dithiol</text>
        <dbReference type="Rhea" id="RHEA:14217"/>
        <dbReference type="Rhea" id="RHEA-COMP:10698"/>
        <dbReference type="Rhea" id="RHEA-COMP:10700"/>
        <dbReference type="Rhea" id="RHEA-COMP:12313"/>
        <dbReference type="Rhea" id="RHEA-COMP:12315"/>
        <dbReference type="ChEBI" id="CHEBI:15377"/>
        <dbReference type="ChEBI" id="CHEBI:16044"/>
        <dbReference type="ChEBI" id="CHEBI:29950"/>
        <dbReference type="ChEBI" id="CHEBI:44120"/>
        <dbReference type="ChEBI" id="CHEBI:50058"/>
        <dbReference type="EC" id="1.8.4.11"/>
    </reaction>
</comment>
<evidence type="ECO:0000313" key="6">
    <source>
        <dbReference type="EMBL" id="MBO8426348.1"/>
    </source>
</evidence>
<dbReference type="Pfam" id="PF01625">
    <property type="entry name" value="PMSR"/>
    <property type="match status" value="1"/>
</dbReference>
<comment type="caution">
    <text evidence="6">The sequence shown here is derived from an EMBL/GenBank/DDBJ whole genome shotgun (WGS) entry which is preliminary data.</text>
</comment>
<evidence type="ECO:0000313" key="7">
    <source>
        <dbReference type="Proteomes" id="UP000823634"/>
    </source>
</evidence>
<dbReference type="EMBL" id="JADINA010000022">
    <property type="protein sequence ID" value="MBO8426348.1"/>
    <property type="molecule type" value="Genomic_DNA"/>
</dbReference>
<evidence type="ECO:0000256" key="3">
    <source>
        <dbReference type="ARBA" id="ARBA00047806"/>
    </source>
</evidence>
<name>A0A9D9DET4_9FIRM</name>
<evidence type="ECO:0000259" key="5">
    <source>
        <dbReference type="Pfam" id="PF01625"/>
    </source>
</evidence>
<protein>
    <recommendedName>
        <fullName evidence="1">peptide-methionine (S)-S-oxide reductase</fullName>
        <ecNumber evidence="1">1.8.4.11</ecNumber>
    </recommendedName>
</protein>
<dbReference type="InterPro" id="IPR002569">
    <property type="entry name" value="Met_Sox_Rdtase_MsrA_dom"/>
</dbReference>
<accession>A0A9D9DET4</accession>
<evidence type="ECO:0000256" key="4">
    <source>
        <dbReference type="ARBA" id="ARBA00048782"/>
    </source>
</evidence>
<dbReference type="InterPro" id="IPR036509">
    <property type="entry name" value="Met_Sox_Rdtase_MsrA_sf"/>
</dbReference>
<gene>
    <name evidence="6" type="ORF">IAC61_03390</name>
</gene>